<name>A0A9D2HFZ7_9FIRM</name>
<evidence type="ECO:0000259" key="4">
    <source>
        <dbReference type="Pfam" id="PF01814"/>
    </source>
</evidence>
<dbReference type="NCBIfam" id="TIGR02481">
    <property type="entry name" value="hemeryth_dom"/>
    <property type="match status" value="1"/>
</dbReference>
<protein>
    <submittedName>
        <fullName evidence="5">Hemerythrin family protein</fullName>
    </submittedName>
</protein>
<feature type="domain" description="Hemerythrin-like" evidence="4">
    <location>
        <begin position="12"/>
        <end position="124"/>
    </location>
</feature>
<reference evidence="5" key="2">
    <citation type="submission" date="2021-04" db="EMBL/GenBank/DDBJ databases">
        <authorList>
            <person name="Gilroy R."/>
        </authorList>
    </citation>
    <scope>NUCLEOTIDE SEQUENCE</scope>
    <source>
        <strain evidence="5">CHK178-16964</strain>
    </source>
</reference>
<evidence type="ECO:0000256" key="3">
    <source>
        <dbReference type="ARBA" id="ARBA00023004"/>
    </source>
</evidence>
<dbReference type="InterPro" id="IPR035938">
    <property type="entry name" value="Hemerythrin-like_sf"/>
</dbReference>
<evidence type="ECO:0000313" key="6">
    <source>
        <dbReference type="Proteomes" id="UP000823900"/>
    </source>
</evidence>
<organism evidence="5 6">
    <name type="scientific">Candidatus Lachnoclostridium stercoravium</name>
    <dbReference type="NCBI Taxonomy" id="2838633"/>
    <lineage>
        <taxon>Bacteria</taxon>
        <taxon>Bacillati</taxon>
        <taxon>Bacillota</taxon>
        <taxon>Clostridia</taxon>
        <taxon>Lachnospirales</taxon>
        <taxon>Lachnospiraceae</taxon>
    </lineage>
</organism>
<keyword evidence="3" id="KW-0408">Iron</keyword>
<comment type="similarity">
    <text evidence="1">Belongs to the hemerythrin family.</text>
</comment>
<dbReference type="GO" id="GO:0046872">
    <property type="term" value="F:metal ion binding"/>
    <property type="evidence" value="ECO:0007669"/>
    <property type="project" value="UniProtKB-KW"/>
</dbReference>
<dbReference type="Pfam" id="PF01814">
    <property type="entry name" value="Hemerythrin"/>
    <property type="match status" value="1"/>
</dbReference>
<dbReference type="SUPFAM" id="SSF47188">
    <property type="entry name" value="Hemerythrin-like"/>
    <property type="match status" value="1"/>
</dbReference>
<dbReference type="InterPro" id="IPR050669">
    <property type="entry name" value="Hemerythrin"/>
</dbReference>
<keyword evidence="2" id="KW-0479">Metal-binding</keyword>
<accession>A0A9D2HFZ7</accession>
<dbReference type="InterPro" id="IPR012827">
    <property type="entry name" value="Hemerythrin_metal-bd"/>
</dbReference>
<dbReference type="PANTHER" id="PTHR37164:SF1">
    <property type="entry name" value="BACTERIOHEMERYTHRIN"/>
    <property type="match status" value="1"/>
</dbReference>
<dbReference type="NCBIfam" id="NF033749">
    <property type="entry name" value="bact_hemeryth"/>
    <property type="match status" value="1"/>
</dbReference>
<dbReference type="PANTHER" id="PTHR37164">
    <property type="entry name" value="BACTERIOHEMERYTHRIN"/>
    <property type="match status" value="1"/>
</dbReference>
<dbReference type="Proteomes" id="UP000823900">
    <property type="component" value="Unassembled WGS sequence"/>
</dbReference>
<sequence>MYAKFTDDLITGNEMIDGQHKELIEKINGLMRACDERADKAGAVKMLNYLADYTEYHFKEEEGLQESIGYPGIEEHKKKHEELKQTVKELHDMLEEEEGPSDAFVAKVNEKVTEWLYYHIKTFDRSVAEYKFMRGNVERI</sequence>
<gene>
    <name evidence="5" type="ORF">IAA07_00640</name>
</gene>
<dbReference type="EMBL" id="DWZA01000004">
    <property type="protein sequence ID" value="HJA70070.1"/>
    <property type="molecule type" value="Genomic_DNA"/>
</dbReference>
<evidence type="ECO:0000313" key="5">
    <source>
        <dbReference type="EMBL" id="HJA70070.1"/>
    </source>
</evidence>
<dbReference type="CDD" id="cd12107">
    <property type="entry name" value="Hemerythrin"/>
    <property type="match status" value="1"/>
</dbReference>
<proteinExistence type="inferred from homology"/>
<dbReference type="InterPro" id="IPR012312">
    <property type="entry name" value="Hemerythrin-like"/>
</dbReference>
<dbReference type="AlphaFoldDB" id="A0A9D2HFZ7"/>
<dbReference type="Gene3D" id="1.20.120.50">
    <property type="entry name" value="Hemerythrin-like"/>
    <property type="match status" value="1"/>
</dbReference>
<evidence type="ECO:0000256" key="1">
    <source>
        <dbReference type="ARBA" id="ARBA00010587"/>
    </source>
</evidence>
<reference evidence="5" key="1">
    <citation type="journal article" date="2021" name="PeerJ">
        <title>Extensive microbial diversity within the chicken gut microbiome revealed by metagenomics and culture.</title>
        <authorList>
            <person name="Gilroy R."/>
            <person name="Ravi A."/>
            <person name="Getino M."/>
            <person name="Pursley I."/>
            <person name="Horton D.L."/>
            <person name="Alikhan N.F."/>
            <person name="Baker D."/>
            <person name="Gharbi K."/>
            <person name="Hall N."/>
            <person name="Watson M."/>
            <person name="Adriaenssens E.M."/>
            <person name="Foster-Nyarko E."/>
            <person name="Jarju S."/>
            <person name="Secka A."/>
            <person name="Antonio M."/>
            <person name="Oren A."/>
            <person name="Chaudhuri R.R."/>
            <person name="La Ragione R."/>
            <person name="Hildebrand F."/>
            <person name="Pallen M.J."/>
        </authorList>
    </citation>
    <scope>NUCLEOTIDE SEQUENCE</scope>
    <source>
        <strain evidence="5">CHK178-16964</strain>
    </source>
</reference>
<comment type="caution">
    <text evidence="5">The sequence shown here is derived from an EMBL/GenBank/DDBJ whole genome shotgun (WGS) entry which is preliminary data.</text>
</comment>
<evidence type="ECO:0000256" key="2">
    <source>
        <dbReference type="ARBA" id="ARBA00022723"/>
    </source>
</evidence>